<gene>
    <name evidence="2" type="ORF">I7X39_15235</name>
</gene>
<keyword evidence="1" id="KW-0472">Membrane</keyword>
<evidence type="ECO:0000256" key="1">
    <source>
        <dbReference type="SAM" id="Phobius"/>
    </source>
</evidence>
<dbReference type="NCBIfam" id="NF041043">
    <property type="entry name" value="BPSS1780_fam"/>
    <property type="match status" value="1"/>
</dbReference>
<dbReference type="InterPro" id="IPR047798">
    <property type="entry name" value="BPSS1780-like"/>
</dbReference>
<dbReference type="AlphaFoldDB" id="A0A931J8C5"/>
<dbReference type="EMBL" id="JAEDAK010000010">
    <property type="protein sequence ID" value="MBH9578242.1"/>
    <property type="molecule type" value="Genomic_DNA"/>
</dbReference>
<accession>A0A931J8C5</accession>
<keyword evidence="1" id="KW-0812">Transmembrane</keyword>
<feature type="transmembrane region" description="Helical" evidence="1">
    <location>
        <begin position="108"/>
        <end position="128"/>
    </location>
</feature>
<evidence type="ECO:0000313" key="2">
    <source>
        <dbReference type="EMBL" id="MBH9578242.1"/>
    </source>
</evidence>
<keyword evidence="3" id="KW-1185">Reference proteome</keyword>
<protein>
    <recommendedName>
        <fullName evidence="4">DUF2189 domain-containing protein</fullName>
    </recommendedName>
</protein>
<comment type="caution">
    <text evidence="2">The sequence shown here is derived from an EMBL/GenBank/DDBJ whole genome shotgun (WGS) entry which is preliminary data.</text>
</comment>
<evidence type="ECO:0000313" key="3">
    <source>
        <dbReference type="Proteomes" id="UP000613266"/>
    </source>
</evidence>
<evidence type="ECO:0008006" key="4">
    <source>
        <dbReference type="Google" id="ProtNLM"/>
    </source>
</evidence>
<feature type="transmembrane region" description="Helical" evidence="1">
    <location>
        <begin position="246"/>
        <end position="270"/>
    </location>
</feature>
<reference evidence="2" key="1">
    <citation type="submission" date="2020-12" db="EMBL/GenBank/DDBJ databases">
        <title>The genome sequence of Inhella sp. 1Y17.</title>
        <authorList>
            <person name="Liu Y."/>
        </authorList>
    </citation>
    <scope>NUCLEOTIDE SEQUENCE</scope>
    <source>
        <strain evidence="2">1Y17</strain>
    </source>
</reference>
<feature type="transmembrane region" description="Helical" evidence="1">
    <location>
        <begin position="216"/>
        <end position="240"/>
    </location>
</feature>
<dbReference type="RefSeq" id="WP_198112011.1">
    <property type="nucleotide sequence ID" value="NZ_JAEDAK010000010.1"/>
</dbReference>
<feature type="transmembrane region" description="Helical" evidence="1">
    <location>
        <begin position="174"/>
        <end position="195"/>
    </location>
</feature>
<proteinExistence type="predicted"/>
<organism evidence="2 3">
    <name type="scientific">Inhella proteolytica</name>
    <dbReference type="NCBI Taxonomy" id="2795029"/>
    <lineage>
        <taxon>Bacteria</taxon>
        <taxon>Pseudomonadati</taxon>
        <taxon>Pseudomonadota</taxon>
        <taxon>Betaproteobacteria</taxon>
        <taxon>Burkholderiales</taxon>
        <taxon>Sphaerotilaceae</taxon>
        <taxon>Inhella</taxon>
    </lineage>
</organism>
<sequence>MSPAKPLGLRLTLHSVPPKQGLRWIALGWQVFRRAPLALSSTLAMFLVAAMVLSLLGTVGALLGLAALPLLSLAYMLCTHQVLQKRPVSWQVFSQPFRLTPARSRAQLALALTYVVATVAVIAAAAAIDGGRFEELQRLMAEAGQSEEARKAAEEALTAALTDSSLLWATLVRMGGLLLVSIPFWYAPALVHWGGQGALQALFSSTLGLWRNRSAFVLNGLGWLGILMASSLLLAVLTTLLGGPGLLALLVMPVTLLMLSVFYCGLYFMFVDSFRFVADEGSSEPTPPQQPD</sequence>
<dbReference type="Proteomes" id="UP000613266">
    <property type="component" value="Unassembled WGS sequence"/>
</dbReference>
<name>A0A931J8C5_9BURK</name>
<keyword evidence="1" id="KW-1133">Transmembrane helix</keyword>